<accession>A0A7C9MV94</accession>
<dbReference type="EMBL" id="WUPT01000001">
    <property type="protein sequence ID" value="MXQ06694.1"/>
    <property type="molecule type" value="Genomic_DNA"/>
</dbReference>
<reference evidence="2 3" key="2">
    <citation type="submission" date="2020-03" db="EMBL/GenBank/DDBJ databases">
        <title>Kangsaoukella pontilimi gen. nov., sp. nov., a new member of the family Rhodobacteraceae isolated from a tidal mudflat.</title>
        <authorList>
            <person name="Kim I.S."/>
        </authorList>
    </citation>
    <scope>NUCLEOTIDE SEQUENCE [LARGE SCALE GENOMIC DNA]</scope>
    <source>
        <strain evidence="2 3">GH1-50</strain>
    </source>
</reference>
<comment type="caution">
    <text evidence="2">The sequence shown here is derived from an EMBL/GenBank/DDBJ whole genome shotgun (WGS) entry which is preliminary data.</text>
</comment>
<feature type="transmembrane region" description="Helical" evidence="1">
    <location>
        <begin position="6"/>
        <end position="24"/>
    </location>
</feature>
<keyword evidence="2" id="KW-0418">Kinase</keyword>
<protein>
    <submittedName>
        <fullName evidence="2">Histidine kinase</fullName>
    </submittedName>
</protein>
<dbReference type="RefSeq" id="WP_160762618.1">
    <property type="nucleotide sequence ID" value="NZ_WUPT01000001.1"/>
</dbReference>
<sequence length="172" mass="18493">MNGKVIGGALVLSGLIAGAAMYYLQVYAFYEDVSADVENVQLTTVSGGQPEPILSENIKAIDADSSPLRYRACFETPMSQAMLTETYVLYDEAVPLNAPEWFDCFDADAVGAALEEGRALAFLGTANITYGIDRIVAITDDGRGFVWHQINACGEEVFDGRPAPEGCPEAPR</sequence>
<dbReference type="InterPro" id="IPR045616">
    <property type="entry name" value="DUF6446"/>
</dbReference>
<gene>
    <name evidence="2" type="ORF">GQ651_02425</name>
</gene>
<keyword evidence="1" id="KW-1133">Transmembrane helix</keyword>
<keyword evidence="1" id="KW-0472">Membrane</keyword>
<evidence type="ECO:0000313" key="3">
    <source>
        <dbReference type="Proteomes" id="UP000480350"/>
    </source>
</evidence>
<reference evidence="2 3" key="1">
    <citation type="submission" date="2019-12" db="EMBL/GenBank/DDBJ databases">
        <authorList>
            <person name="Lee S.D."/>
        </authorList>
    </citation>
    <scope>NUCLEOTIDE SEQUENCE [LARGE SCALE GENOMIC DNA]</scope>
    <source>
        <strain evidence="2 3">GH1-50</strain>
    </source>
</reference>
<keyword evidence="2" id="KW-0808">Transferase</keyword>
<keyword evidence="3" id="KW-1185">Reference proteome</keyword>
<organism evidence="2 3">
    <name type="scientific">Kangsaoukella pontilimi</name>
    <dbReference type="NCBI Taxonomy" id="2691042"/>
    <lineage>
        <taxon>Bacteria</taxon>
        <taxon>Pseudomonadati</taxon>
        <taxon>Pseudomonadota</taxon>
        <taxon>Alphaproteobacteria</taxon>
        <taxon>Rhodobacterales</taxon>
        <taxon>Paracoccaceae</taxon>
        <taxon>Kangsaoukella</taxon>
    </lineage>
</organism>
<evidence type="ECO:0000313" key="2">
    <source>
        <dbReference type="EMBL" id="MXQ06694.1"/>
    </source>
</evidence>
<evidence type="ECO:0000256" key="1">
    <source>
        <dbReference type="SAM" id="Phobius"/>
    </source>
</evidence>
<keyword evidence="1" id="KW-0812">Transmembrane</keyword>
<dbReference type="GO" id="GO:0016301">
    <property type="term" value="F:kinase activity"/>
    <property type="evidence" value="ECO:0007669"/>
    <property type="project" value="UniProtKB-KW"/>
</dbReference>
<dbReference type="Pfam" id="PF20044">
    <property type="entry name" value="DUF6446"/>
    <property type="match status" value="1"/>
</dbReference>
<proteinExistence type="predicted"/>
<dbReference type="Proteomes" id="UP000480350">
    <property type="component" value="Unassembled WGS sequence"/>
</dbReference>
<dbReference type="AlphaFoldDB" id="A0A7C9MV94"/>
<name>A0A7C9MV94_9RHOB</name>